<feature type="region of interest" description="Disordered" evidence="1">
    <location>
        <begin position="1"/>
        <end position="22"/>
    </location>
</feature>
<protein>
    <recommendedName>
        <fullName evidence="2">YokE-like PH domain-containing protein</fullName>
    </recommendedName>
</protein>
<gene>
    <name evidence="3" type="ORF">DV706_13315</name>
</gene>
<dbReference type="Proteomes" id="UP000296822">
    <property type="component" value="Chromosome"/>
</dbReference>
<dbReference type="AlphaFoldDB" id="A0A4D6HRN5"/>
<evidence type="ECO:0000259" key="2">
    <source>
        <dbReference type="Pfam" id="PF14470"/>
    </source>
</evidence>
<evidence type="ECO:0000256" key="1">
    <source>
        <dbReference type="SAM" id="MobiDB-lite"/>
    </source>
</evidence>
<feature type="domain" description="YokE-like PH" evidence="2">
    <location>
        <begin position="339"/>
        <end position="413"/>
    </location>
</feature>
<name>A0A4D6HRN5_9EURY</name>
<organism evidence="3 4">
    <name type="scientific">Natronorubrum bangense</name>
    <dbReference type="NCBI Taxonomy" id="61858"/>
    <lineage>
        <taxon>Archaea</taxon>
        <taxon>Methanobacteriati</taxon>
        <taxon>Methanobacteriota</taxon>
        <taxon>Stenosarchaea group</taxon>
        <taxon>Halobacteria</taxon>
        <taxon>Halobacteriales</taxon>
        <taxon>Natrialbaceae</taxon>
        <taxon>Natronorubrum</taxon>
    </lineage>
</organism>
<proteinExistence type="predicted"/>
<dbReference type="KEGG" id="nbg:DV706_13315"/>
<dbReference type="Pfam" id="PF14470">
    <property type="entry name" value="bPH_3"/>
    <property type="match status" value="1"/>
</dbReference>
<evidence type="ECO:0000313" key="3">
    <source>
        <dbReference type="EMBL" id="QCC55357.1"/>
    </source>
</evidence>
<dbReference type="RefSeq" id="WP_006065550.1">
    <property type="nucleotide sequence ID" value="NZ_CP031305.1"/>
</dbReference>
<reference evidence="3 4" key="1">
    <citation type="journal article" date="2019" name="Nat. Commun.">
        <title>A new type of DNA phosphorothioation-based antiviral system in archaea.</title>
        <authorList>
            <person name="Xiong L."/>
            <person name="Liu S."/>
            <person name="Chen S."/>
            <person name="Xiao Y."/>
            <person name="Zhu B."/>
            <person name="Gao Y."/>
            <person name="Zhang Y."/>
            <person name="Chen B."/>
            <person name="Luo J."/>
            <person name="Deng Z."/>
            <person name="Chen X."/>
            <person name="Wang L."/>
            <person name="Chen S."/>
        </authorList>
    </citation>
    <scope>NUCLEOTIDE SEQUENCE [LARGE SCALE GENOMIC DNA]</scope>
    <source>
        <strain evidence="3 4">JCM 10635</strain>
    </source>
</reference>
<dbReference type="InterPro" id="IPR039519">
    <property type="entry name" value="YokE-like_PH"/>
</dbReference>
<dbReference type="EMBL" id="CP031305">
    <property type="protein sequence ID" value="QCC55357.1"/>
    <property type="molecule type" value="Genomic_DNA"/>
</dbReference>
<sequence>MTSNKSLEDLEEQYNESKNESLTDLENSYQEYKILGSDEDFSAKITDACVDENIYLEFSLTDGSKIVVNIERNLEGLKNLYRIFEAVGQPLRDDLRLLIGETVNVQFESKQMEHIFVGDKREVKLDVLDTPKNLDLNNESTLPDEIIAATKRRVRYEREEAEILRCDVISAYPEDKRLVLEFDLLGETALWSTPVPDGQNMSGSTFESVVEMVGHGSVQQVVEGEVYVIEKKKIPIPLVDAPNIIGKFEEWKSTWVIFGTRSDAEECLELDVSSATAESSEQADQSAATQAEHYVPRGKIKAFLNELQLGESIRYVGKGGPIEIERGGDTEIVTSMSGLERIAITSDRVILKSSQVTGDVYYKLSYDELRGADLKTGIINKKISLRTGYGTYHIKISNPDKESCREMVDFIKKQVC</sequence>
<dbReference type="GeneID" id="39852244"/>
<accession>A0A4D6HRN5</accession>
<evidence type="ECO:0000313" key="4">
    <source>
        <dbReference type="Proteomes" id="UP000296822"/>
    </source>
</evidence>